<sequence>MTIEGTVSACSKLTQAGPAPRLCQTRTLSSTASANERARPTHPARTMRLTYHLLRHTEILHSSGQNGFGSDLYTVEDNDQRTTMTSRVISPANSATEPLESRNVTKNRGSAESAPRMAEVFARSISPNTHRTALQYSADCKHRNLVQEANKVRQGIHQPLNGMQSIDHTAAVESLLRLGQYHHSIVQAPQVDDFTPFSGPLLPLTTVDMGSGPLMPDLLIPAAALQKAAFSRVPSMHTSAITCDDLGRI</sequence>
<evidence type="ECO:0000313" key="2">
    <source>
        <dbReference type="EMBL" id="PWN20183.1"/>
    </source>
</evidence>
<keyword evidence="3" id="KW-1185">Reference proteome</keyword>
<protein>
    <submittedName>
        <fullName evidence="2">Uncharacterized protein</fullName>
    </submittedName>
</protein>
<dbReference type="EMBL" id="KZ819328">
    <property type="protein sequence ID" value="PWN20183.1"/>
    <property type="molecule type" value="Genomic_DNA"/>
</dbReference>
<evidence type="ECO:0000256" key="1">
    <source>
        <dbReference type="SAM" id="MobiDB-lite"/>
    </source>
</evidence>
<organism evidence="2 3">
    <name type="scientific">Pseudomicrostroma glucosiphilum</name>
    <dbReference type="NCBI Taxonomy" id="1684307"/>
    <lineage>
        <taxon>Eukaryota</taxon>
        <taxon>Fungi</taxon>
        <taxon>Dikarya</taxon>
        <taxon>Basidiomycota</taxon>
        <taxon>Ustilaginomycotina</taxon>
        <taxon>Exobasidiomycetes</taxon>
        <taxon>Microstromatales</taxon>
        <taxon>Microstromatales incertae sedis</taxon>
        <taxon>Pseudomicrostroma</taxon>
    </lineage>
</organism>
<accession>A0A316U752</accession>
<proteinExistence type="predicted"/>
<evidence type="ECO:0000313" key="3">
    <source>
        <dbReference type="Proteomes" id="UP000245942"/>
    </source>
</evidence>
<gene>
    <name evidence="2" type="ORF">BCV69DRAFT_201732</name>
</gene>
<dbReference type="GeneID" id="37011421"/>
<dbReference type="RefSeq" id="XP_025347343.1">
    <property type="nucleotide sequence ID" value="XM_025489687.1"/>
</dbReference>
<dbReference type="AlphaFoldDB" id="A0A316U752"/>
<name>A0A316U752_9BASI</name>
<dbReference type="Proteomes" id="UP000245942">
    <property type="component" value="Unassembled WGS sequence"/>
</dbReference>
<feature type="compositionally biased region" description="Polar residues" evidence="1">
    <location>
        <begin position="90"/>
        <end position="110"/>
    </location>
</feature>
<reference evidence="2 3" key="1">
    <citation type="journal article" date="2018" name="Mol. Biol. Evol.">
        <title>Broad Genomic Sampling Reveals a Smut Pathogenic Ancestry of the Fungal Clade Ustilaginomycotina.</title>
        <authorList>
            <person name="Kijpornyongpan T."/>
            <person name="Mondo S.J."/>
            <person name="Barry K."/>
            <person name="Sandor L."/>
            <person name="Lee J."/>
            <person name="Lipzen A."/>
            <person name="Pangilinan J."/>
            <person name="LaButti K."/>
            <person name="Hainaut M."/>
            <person name="Henrissat B."/>
            <person name="Grigoriev I.V."/>
            <person name="Spatafora J.W."/>
            <person name="Aime M.C."/>
        </authorList>
    </citation>
    <scope>NUCLEOTIDE SEQUENCE [LARGE SCALE GENOMIC DNA]</scope>
    <source>
        <strain evidence="2 3">MCA 4718</strain>
    </source>
</reference>
<feature type="region of interest" description="Disordered" evidence="1">
    <location>
        <begin position="90"/>
        <end position="115"/>
    </location>
</feature>